<dbReference type="Gramene" id="mRNA:HanXRQr2_Chr04g0188171">
    <property type="protein sequence ID" value="CDS:HanXRQr2_Chr04g0188171.1"/>
    <property type="gene ID" value="HanXRQr2_Chr04g0188171"/>
</dbReference>
<organism evidence="2 3">
    <name type="scientific">Helianthus annuus</name>
    <name type="common">Common sunflower</name>
    <dbReference type="NCBI Taxonomy" id="4232"/>
    <lineage>
        <taxon>Eukaryota</taxon>
        <taxon>Viridiplantae</taxon>
        <taxon>Streptophyta</taxon>
        <taxon>Embryophyta</taxon>
        <taxon>Tracheophyta</taxon>
        <taxon>Spermatophyta</taxon>
        <taxon>Magnoliopsida</taxon>
        <taxon>eudicotyledons</taxon>
        <taxon>Gunneridae</taxon>
        <taxon>Pentapetalae</taxon>
        <taxon>asterids</taxon>
        <taxon>campanulids</taxon>
        <taxon>Asterales</taxon>
        <taxon>Asteraceae</taxon>
        <taxon>Asteroideae</taxon>
        <taxon>Heliantheae alliance</taxon>
        <taxon>Heliantheae</taxon>
        <taxon>Helianthus</taxon>
    </lineage>
</organism>
<proteinExistence type="predicted"/>
<dbReference type="InParanoid" id="A0A251V2M4"/>
<protein>
    <submittedName>
        <fullName evidence="2">Uncharacterized protein</fullName>
    </submittedName>
</protein>
<evidence type="ECO:0000313" key="3">
    <source>
        <dbReference type="Proteomes" id="UP000215914"/>
    </source>
</evidence>
<reference evidence="1" key="3">
    <citation type="submission" date="2020-06" db="EMBL/GenBank/DDBJ databases">
        <title>Helianthus annuus Genome sequencing and assembly Release 2.</title>
        <authorList>
            <person name="Gouzy J."/>
            <person name="Langlade N."/>
            <person name="Munos S."/>
        </authorList>
    </citation>
    <scope>NUCLEOTIDE SEQUENCE</scope>
    <source>
        <tissue evidence="1">Leaves</tissue>
    </source>
</reference>
<gene>
    <name evidence="2" type="ORF">HannXRQ_Chr04g0124631</name>
    <name evidence="1" type="ORF">HanXRQr2_Chr04g0188171</name>
</gene>
<name>A0A251V2M4_HELAN</name>
<sequence length="98" mass="10784">MMILAIVNHRRDHCHHFLKGVIAQRTQRTTLKTEHHENADSSVVPRESLSLAISSSGRFDEMISPSPNSMSSLGWGGNKIVISPSPSSMSSLRSLTDQ</sequence>
<keyword evidence="3" id="KW-1185">Reference proteome</keyword>
<accession>A0A251V2M4</accession>
<dbReference type="EMBL" id="MNCJ02000319">
    <property type="protein sequence ID" value="KAF5812038.1"/>
    <property type="molecule type" value="Genomic_DNA"/>
</dbReference>
<dbReference type="EMBL" id="CM007893">
    <property type="protein sequence ID" value="OTG29654.1"/>
    <property type="molecule type" value="Genomic_DNA"/>
</dbReference>
<reference evidence="1 3" key="1">
    <citation type="journal article" date="2017" name="Nature">
        <title>The sunflower genome provides insights into oil metabolism, flowering and Asterid evolution.</title>
        <authorList>
            <person name="Badouin H."/>
            <person name="Gouzy J."/>
            <person name="Grassa C.J."/>
            <person name="Murat F."/>
            <person name="Staton S.E."/>
            <person name="Cottret L."/>
            <person name="Lelandais-Briere C."/>
            <person name="Owens G.L."/>
            <person name="Carrere S."/>
            <person name="Mayjonade B."/>
            <person name="Legrand L."/>
            <person name="Gill N."/>
            <person name="Kane N.C."/>
            <person name="Bowers J.E."/>
            <person name="Hubner S."/>
            <person name="Bellec A."/>
            <person name="Berard A."/>
            <person name="Berges H."/>
            <person name="Blanchet N."/>
            <person name="Boniface M.C."/>
            <person name="Brunel D."/>
            <person name="Catrice O."/>
            <person name="Chaidir N."/>
            <person name="Claudel C."/>
            <person name="Donnadieu C."/>
            <person name="Faraut T."/>
            <person name="Fievet G."/>
            <person name="Helmstetter N."/>
            <person name="King M."/>
            <person name="Knapp S.J."/>
            <person name="Lai Z."/>
            <person name="Le Paslier M.C."/>
            <person name="Lippi Y."/>
            <person name="Lorenzon L."/>
            <person name="Mandel J.R."/>
            <person name="Marage G."/>
            <person name="Marchand G."/>
            <person name="Marquand E."/>
            <person name="Bret-Mestries E."/>
            <person name="Morien E."/>
            <person name="Nambeesan S."/>
            <person name="Nguyen T."/>
            <person name="Pegot-Espagnet P."/>
            <person name="Pouilly N."/>
            <person name="Raftis F."/>
            <person name="Sallet E."/>
            <person name="Schiex T."/>
            <person name="Thomas J."/>
            <person name="Vandecasteele C."/>
            <person name="Vares D."/>
            <person name="Vear F."/>
            <person name="Vautrin S."/>
            <person name="Crespi M."/>
            <person name="Mangin B."/>
            <person name="Burke J.M."/>
            <person name="Salse J."/>
            <person name="Munos S."/>
            <person name="Vincourt P."/>
            <person name="Rieseberg L.H."/>
            <person name="Langlade N.B."/>
        </authorList>
    </citation>
    <scope>NUCLEOTIDE SEQUENCE [LARGE SCALE GENOMIC DNA]</scope>
    <source>
        <strain evidence="3">cv. SF193</strain>
        <tissue evidence="1">Leaves</tissue>
    </source>
</reference>
<dbReference type="Proteomes" id="UP000215914">
    <property type="component" value="Chromosome 4"/>
</dbReference>
<evidence type="ECO:0000313" key="2">
    <source>
        <dbReference type="EMBL" id="OTG29654.1"/>
    </source>
</evidence>
<dbReference type="AlphaFoldDB" id="A0A251V2M4"/>
<evidence type="ECO:0000313" key="1">
    <source>
        <dbReference type="EMBL" id="KAF5812038.1"/>
    </source>
</evidence>
<reference evidence="2" key="2">
    <citation type="submission" date="2017-02" db="EMBL/GenBank/DDBJ databases">
        <title>Sunflower complete genome.</title>
        <authorList>
            <person name="Langlade N."/>
            <person name="Munos S."/>
        </authorList>
    </citation>
    <scope>NUCLEOTIDE SEQUENCE [LARGE SCALE GENOMIC DNA]</scope>
    <source>
        <tissue evidence="2">Leaves</tissue>
    </source>
</reference>